<dbReference type="InterPro" id="IPR018319">
    <property type="entry name" value="SelA-like"/>
</dbReference>
<name>A0AB94IXF8_9BACT</name>
<evidence type="ECO:0000256" key="7">
    <source>
        <dbReference type="ARBA" id="ARBA00044507"/>
    </source>
</evidence>
<organism evidence="11 12">
    <name type="scientific">Fretibacterium fastidiosum</name>
    <dbReference type="NCBI Taxonomy" id="651822"/>
    <lineage>
        <taxon>Bacteria</taxon>
        <taxon>Thermotogati</taxon>
        <taxon>Synergistota</taxon>
        <taxon>Synergistia</taxon>
        <taxon>Synergistales</taxon>
        <taxon>Aminobacteriaceae</taxon>
        <taxon>Fretibacterium</taxon>
    </lineage>
</organism>
<evidence type="ECO:0000256" key="2">
    <source>
        <dbReference type="ARBA" id="ARBA00022490"/>
    </source>
</evidence>
<evidence type="ECO:0000256" key="6">
    <source>
        <dbReference type="ARBA" id="ARBA00023266"/>
    </source>
</evidence>
<evidence type="ECO:0000256" key="8">
    <source>
        <dbReference type="HAMAP-Rule" id="MF_00423"/>
    </source>
</evidence>
<proteinExistence type="inferred from homology"/>
<dbReference type="EMBL" id="FP929056">
    <property type="protein sequence ID" value="CBL28409.1"/>
    <property type="molecule type" value="Genomic_DNA"/>
</dbReference>
<keyword evidence="2 8" id="KW-0963">Cytoplasm</keyword>
<evidence type="ECO:0000256" key="1">
    <source>
        <dbReference type="ARBA" id="ARBA00001933"/>
    </source>
</evidence>
<dbReference type="GO" id="GO:0001717">
    <property type="term" value="P:conversion of seryl-tRNAsec to selenocys-tRNAsec"/>
    <property type="evidence" value="ECO:0007669"/>
    <property type="project" value="UniProtKB-UniRule"/>
</dbReference>
<evidence type="ECO:0000313" key="12">
    <source>
        <dbReference type="Proteomes" id="UP000008957"/>
    </source>
</evidence>
<dbReference type="Proteomes" id="UP000008957">
    <property type="component" value="Chromosome"/>
</dbReference>
<dbReference type="AlphaFoldDB" id="A0AB94IXF8"/>
<dbReference type="GO" id="GO:0005737">
    <property type="term" value="C:cytoplasm"/>
    <property type="evidence" value="ECO:0007669"/>
    <property type="project" value="UniProtKB-SubCell"/>
</dbReference>
<dbReference type="KEGG" id="sbr:SY1_12870"/>
<comment type="subcellular location">
    <subcellularLocation>
        <location evidence="8">Cytoplasm</location>
    </subcellularLocation>
</comment>
<dbReference type="InterPro" id="IPR025862">
    <property type="entry name" value="SelA_trans_N_dom"/>
</dbReference>
<evidence type="ECO:0000256" key="5">
    <source>
        <dbReference type="ARBA" id="ARBA00022917"/>
    </source>
</evidence>
<comment type="catalytic activity">
    <reaction evidence="8">
        <text>L-seryl-tRNA(Sec) + selenophosphate + H(+) = L-selenocysteinyl-tRNA(Sec) + phosphate</text>
        <dbReference type="Rhea" id="RHEA:22728"/>
        <dbReference type="Rhea" id="RHEA-COMP:9742"/>
        <dbReference type="Rhea" id="RHEA-COMP:9743"/>
        <dbReference type="ChEBI" id="CHEBI:15378"/>
        <dbReference type="ChEBI" id="CHEBI:16144"/>
        <dbReference type="ChEBI" id="CHEBI:43474"/>
        <dbReference type="ChEBI" id="CHEBI:78533"/>
        <dbReference type="ChEBI" id="CHEBI:78573"/>
        <dbReference type="EC" id="2.9.1.1"/>
    </reaction>
</comment>
<dbReference type="PANTHER" id="PTHR32328:SF0">
    <property type="entry name" value="L-SERYL-TRNA(SEC) SELENIUM TRANSFERASE"/>
    <property type="match status" value="1"/>
</dbReference>
<dbReference type="GO" id="GO:0004125">
    <property type="term" value="F:L-seryl-tRNA(Sec) selenium transferase activity"/>
    <property type="evidence" value="ECO:0007669"/>
    <property type="project" value="UniProtKB-UniRule"/>
</dbReference>
<evidence type="ECO:0000256" key="9">
    <source>
        <dbReference type="PIRSR" id="PIRSR618319-50"/>
    </source>
</evidence>
<keyword evidence="6 8" id="KW-0711">Selenium</keyword>
<accession>A0AB94IXF8</accession>
<reference evidence="12" key="1">
    <citation type="submission" date="2010-03" db="EMBL/GenBank/DDBJ databases">
        <title>The genome sequence of Synergistetes sp. SGP1.</title>
        <authorList>
            <consortium name="metaHIT consortium -- http://www.metahit.eu/"/>
            <person name="Pajon A."/>
            <person name="Turner K."/>
            <person name="Parkhill J."/>
            <person name="Wade W."/>
            <person name="Vartoukian S."/>
        </authorList>
    </citation>
    <scope>NUCLEOTIDE SEQUENCE [LARGE SCALE GENOMIC DNA]</scope>
    <source>
        <strain evidence="12">SGP1</strain>
    </source>
</reference>
<dbReference type="Gene3D" id="3.40.640.10">
    <property type="entry name" value="Type I PLP-dependent aspartate aminotransferase-like (Major domain)"/>
    <property type="match status" value="1"/>
</dbReference>
<comment type="cofactor">
    <cofactor evidence="1 8 9">
        <name>pyridoxal 5'-phosphate</name>
        <dbReference type="ChEBI" id="CHEBI:597326"/>
    </cofactor>
</comment>
<comment type="pathway">
    <text evidence="8">Aminoacyl-tRNA biosynthesis; selenocysteinyl-tRNA(Sec) biosynthesis; selenocysteinyl-tRNA(Sec) from L-seryl-tRNA(Sec) (bacterial route): step 1/1.</text>
</comment>
<dbReference type="EC" id="2.9.1.1" evidence="8"/>
<keyword evidence="3 8" id="KW-0808">Transferase</keyword>
<feature type="domain" description="L-seryl-tRNA selenium transferase N-terminal" evidence="10">
    <location>
        <begin position="10"/>
        <end position="49"/>
    </location>
</feature>
<dbReference type="Pfam" id="PF03841">
    <property type="entry name" value="SelA"/>
    <property type="match status" value="1"/>
</dbReference>
<protein>
    <recommendedName>
        <fullName evidence="8">L-seryl-tRNA(Sec) selenium transferase</fullName>
        <ecNumber evidence="8">2.9.1.1</ecNumber>
    </recommendedName>
    <alternativeName>
        <fullName evidence="8">Selenocysteine synthase</fullName>
        <shortName evidence="8">Sec synthase</shortName>
    </alternativeName>
    <alternativeName>
        <fullName evidence="8">Selenocysteinyl-tRNA(Sec) synthase</fullName>
    </alternativeName>
</protein>
<comment type="function">
    <text evidence="8">Converts seryl-tRNA(Sec) to selenocysteinyl-tRNA(Sec) required for selenoprotein biosynthesis.</text>
</comment>
<dbReference type="RefSeq" id="WP_015556556.1">
    <property type="nucleotide sequence ID" value="NC_021038.1"/>
</dbReference>
<dbReference type="PANTHER" id="PTHR32328">
    <property type="entry name" value="L-SERYL-TRNA(SEC) SELENIUM TRANSFERASE"/>
    <property type="match status" value="1"/>
</dbReference>
<dbReference type="Gene3D" id="3.90.1150.180">
    <property type="match status" value="1"/>
</dbReference>
<keyword evidence="12" id="KW-1185">Reference proteome</keyword>
<dbReference type="Pfam" id="PF12390">
    <property type="entry name" value="Se-cys_synth_N"/>
    <property type="match status" value="1"/>
</dbReference>
<dbReference type="InterPro" id="IPR015421">
    <property type="entry name" value="PyrdxlP-dep_Trfase_major"/>
</dbReference>
<keyword evidence="4 8" id="KW-0663">Pyridoxal phosphate</keyword>
<evidence type="ECO:0000313" key="11">
    <source>
        <dbReference type="EMBL" id="CBL28409.1"/>
    </source>
</evidence>
<feature type="modified residue" description="N6-(pyridoxal phosphate)lysine" evidence="8 9">
    <location>
        <position position="296"/>
    </location>
</feature>
<dbReference type="InterPro" id="IPR015424">
    <property type="entry name" value="PyrdxlP-dep_Trfase"/>
</dbReference>
<reference evidence="11 12" key="2">
    <citation type="submission" date="2010-03" db="EMBL/GenBank/DDBJ databases">
        <authorList>
            <person name="Pajon A."/>
        </authorList>
    </citation>
    <scope>NUCLEOTIDE SEQUENCE [LARGE SCALE GENOMIC DNA]</scope>
    <source>
        <strain evidence="11 12">SGP1</strain>
    </source>
</reference>
<dbReference type="HAMAP" id="MF_00423">
    <property type="entry name" value="SelA"/>
    <property type="match status" value="1"/>
</dbReference>
<comment type="similarity">
    <text evidence="7 8">Belongs to the SelA family.</text>
</comment>
<dbReference type="InterPro" id="IPR004534">
    <property type="entry name" value="SelA_trans"/>
</dbReference>
<gene>
    <name evidence="8" type="primary">selA</name>
    <name evidence="11" type="ORF">SY1_12870</name>
</gene>
<keyword evidence="5 8" id="KW-0648">Protein biosynthesis</keyword>
<evidence type="ECO:0000256" key="4">
    <source>
        <dbReference type="ARBA" id="ARBA00022898"/>
    </source>
</evidence>
<dbReference type="SUPFAM" id="SSF53383">
    <property type="entry name" value="PLP-dependent transferases"/>
    <property type="match status" value="1"/>
</dbReference>
<sequence length="477" mass="51039">MTVEDIKQKLRAIPGMDVLLAQDWARPWIERAGRETVKRVINGELTAVRRRMLTGQEEDVSPERIREACLGALTEAERPNLRRVVNATGVVIHTNLGRSLMAAEAVRAMERAARGYSNLEYNLAQGVRGQRNVHVEGLVCDLTGAEAALVVNNNAGAVLLCLIALARGREVVVSRGELVEIGGSFRVPDIMEFSGAKLVEVGTTNRTHIEDYRAGLGENTAMLLKVHPSNFRIEGFTAAPERKDLAALAHERGVVFMEDAGSGLLVDGELLGLRGEMDVRTSLQQGVDLITFSGDKMLGGPQIGVIAGRRAVVNGLRKHPILRTLRVDKITLSAFEATLRLYRRGALDDIPTPAMIRIPAETLRERAEGLAAALKGRVAAQVEVVSVEDAVGGGSYPEKPLAGWGVAVSGHPAGGAGRLQALLREGERPVIAGARDDALVLHVRTLQPGDEEVVVNALAALQPEAGPLAGKGECACE</sequence>
<evidence type="ECO:0000256" key="3">
    <source>
        <dbReference type="ARBA" id="ARBA00022679"/>
    </source>
</evidence>
<dbReference type="NCBIfam" id="TIGR00474">
    <property type="entry name" value="selA"/>
    <property type="match status" value="1"/>
</dbReference>
<dbReference type="GO" id="GO:0001514">
    <property type="term" value="P:selenocysteine incorporation"/>
    <property type="evidence" value="ECO:0007669"/>
    <property type="project" value="UniProtKB-UniRule"/>
</dbReference>
<evidence type="ECO:0000259" key="10">
    <source>
        <dbReference type="Pfam" id="PF12390"/>
    </source>
</evidence>